<feature type="transmembrane region" description="Helical" evidence="10">
    <location>
        <begin position="152"/>
        <end position="169"/>
    </location>
</feature>
<reference evidence="12 13" key="1">
    <citation type="submission" date="2024-07" db="EMBL/GenBank/DDBJ databases">
        <title>Chromosome-level genome assembly of the water stick insect Ranatra chinensis (Heteroptera: Nepidae).</title>
        <authorList>
            <person name="Liu X."/>
        </authorList>
    </citation>
    <scope>NUCLEOTIDE SEQUENCE [LARGE SCALE GENOMIC DNA]</scope>
    <source>
        <strain evidence="12">Cailab_2021Rc</strain>
        <tissue evidence="12">Muscle</tissue>
    </source>
</reference>
<gene>
    <name evidence="12" type="ORF">AAG570_006286</name>
</gene>
<proteinExistence type="inferred from homology"/>
<feature type="transmembrane region" description="Helical" evidence="10">
    <location>
        <begin position="91"/>
        <end position="108"/>
    </location>
</feature>
<evidence type="ECO:0000256" key="1">
    <source>
        <dbReference type="ARBA" id="ARBA00004166"/>
    </source>
</evidence>
<keyword evidence="6 10" id="KW-0472">Membrane</keyword>
<keyword evidence="13" id="KW-1185">Reference proteome</keyword>
<comment type="domain">
    <text evidence="10">The DHHC domain is required for palmitoyltransferase activity.</text>
</comment>
<feature type="transmembrane region" description="Helical" evidence="10">
    <location>
        <begin position="69"/>
        <end position="85"/>
    </location>
</feature>
<comment type="subcellular location">
    <subcellularLocation>
        <location evidence="1">Golgi apparatus</location>
        <location evidence="1">trans-Golgi network membrane</location>
        <topology evidence="1">Multi-pass membrane protein</topology>
    </subcellularLocation>
</comment>
<feature type="domain" description="Palmitoyltransferase DHHC" evidence="11">
    <location>
        <begin position="196"/>
        <end position="326"/>
    </location>
</feature>
<evidence type="ECO:0000256" key="7">
    <source>
        <dbReference type="ARBA" id="ARBA00023139"/>
    </source>
</evidence>
<dbReference type="EMBL" id="JBFDAA010000002">
    <property type="protein sequence ID" value="KAL1139300.1"/>
    <property type="molecule type" value="Genomic_DNA"/>
</dbReference>
<evidence type="ECO:0000256" key="10">
    <source>
        <dbReference type="RuleBase" id="RU079119"/>
    </source>
</evidence>
<dbReference type="InterPro" id="IPR039859">
    <property type="entry name" value="PFA4/ZDH16/20/ERF2-like"/>
</dbReference>
<dbReference type="PANTHER" id="PTHR22883:SF475">
    <property type="entry name" value="PALMITOYLTRANSFERASE ZDHHC23"/>
    <property type="match status" value="1"/>
</dbReference>
<dbReference type="GO" id="GO:0019706">
    <property type="term" value="F:protein-cysteine S-palmitoyltransferase activity"/>
    <property type="evidence" value="ECO:0007669"/>
    <property type="project" value="UniProtKB-EC"/>
</dbReference>
<dbReference type="Proteomes" id="UP001558652">
    <property type="component" value="Unassembled WGS sequence"/>
</dbReference>
<feature type="transmembrane region" description="Helical" evidence="10">
    <location>
        <begin position="239"/>
        <end position="259"/>
    </location>
</feature>
<keyword evidence="2 10" id="KW-0808">Transferase</keyword>
<accession>A0ABD0YTU8</accession>
<evidence type="ECO:0000313" key="12">
    <source>
        <dbReference type="EMBL" id="KAL1139300.1"/>
    </source>
</evidence>
<keyword evidence="3 10" id="KW-0812">Transmembrane</keyword>
<dbReference type="PANTHER" id="PTHR22883">
    <property type="entry name" value="ZINC FINGER DHHC DOMAIN CONTAINING PROTEIN"/>
    <property type="match status" value="1"/>
</dbReference>
<comment type="similarity">
    <text evidence="10">Belongs to the DHHC palmitoyltransferase family.</text>
</comment>
<evidence type="ECO:0000259" key="11">
    <source>
        <dbReference type="Pfam" id="PF01529"/>
    </source>
</evidence>
<evidence type="ECO:0000256" key="4">
    <source>
        <dbReference type="ARBA" id="ARBA00022989"/>
    </source>
</evidence>
<evidence type="ECO:0000256" key="6">
    <source>
        <dbReference type="ARBA" id="ARBA00023136"/>
    </source>
</evidence>
<keyword evidence="4 10" id="KW-1133">Transmembrane helix</keyword>
<dbReference type="Pfam" id="PF01529">
    <property type="entry name" value="DHHC"/>
    <property type="match status" value="1"/>
</dbReference>
<dbReference type="AlphaFoldDB" id="A0ABD0YTU8"/>
<keyword evidence="7" id="KW-0564">Palmitate</keyword>
<organism evidence="12 13">
    <name type="scientific">Ranatra chinensis</name>
    <dbReference type="NCBI Taxonomy" id="642074"/>
    <lineage>
        <taxon>Eukaryota</taxon>
        <taxon>Metazoa</taxon>
        <taxon>Ecdysozoa</taxon>
        <taxon>Arthropoda</taxon>
        <taxon>Hexapoda</taxon>
        <taxon>Insecta</taxon>
        <taxon>Pterygota</taxon>
        <taxon>Neoptera</taxon>
        <taxon>Paraneoptera</taxon>
        <taxon>Hemiptera</taxon>
        <taxon>Heteroptera</taxon>
        <taxon>Panheteroptera</taxon>
        <taxon>Nepomorpha</taxon>
        <taxon>Nepidae</taxon>
        <taxon>Ranatrinae</taxon>
        <taxon>Ranatra</taxon>
    </lineage>
</organism>
<name>A0ABD0YTU8_9HEMI</name>
<keyword evidence="9 10" id="KW-0012">Acyltransferase</keyword>
<dbReference type="InterPro" id="IPR001594">
    <property type="entry name" value="Palmitoyltrfase_DHHC"/>
</dbReference>
<keyword evidence="5" id="KW-0333">Golgi apparatus</keyword>
<protein>
    <recommendedName>
        <fullName evidence="10">Palmitoyltransferase</fullName>
        <ecNumber evidence="10">2.3.1.225</ecNumber>
    </recommendedName>
</protein>
<comment type="caution">
    <text evidence="12">The sequence shown here is derived from an EMBL/GenBank/DDBJ whole genome shotgun (WGS) entry which is preliminary data.</text>
</comment>
<dbReference type="EC" id="2.3.1.225" evidence="10"/>
<keyword evidence="8" id="KW-0449">Lipoprotein</keyword>
<sequence length="365" mass="41948">MSTPLCCCEYIDLNNERNHILGCCCNCVELDLCFDRLITCRPLSDSLTRAMATANDRLRFPWRGGAKHFTIDAVVPIFLLPILIFTAAQGVWISVVVFTFLPLFLMYLHFISMSCNPQSVFFFAWTIMSVVTVFVIFEFIGVRMLEIRDDENIIFTFLTVSILFCLHKVKQKSYLSLVNIINELPTDNSLGKMNVLCTVCDMKVPARAFHCHICNACILKRDQHCIWLNCCIGQNNHRWYLLLLFASISQLVFCSNLILTTACHPFKVWGTIMLPDDCSDVYFDSMYAVCFVTALYCLEGSLFLASLLIHELWLISLGMTGHEWRNRGKWSRCCGFFSSRPYSKGFLQNWLRYCKGNSKFMCSVC</sequence>
<evidence type="ECO:0000256" key="5">
    <source>
        <dbReference type="ARBA" id="ARBA00023034"/>
    </source>
</evidence>
<dbReference type="GO" id="GO:0005794">
    <property type="term" value="C:Golgi apparatus"/>
    <property type="evidence" value="ECO:0007669"/>
    <property type="project" value="UniProtKB-SubCell"/>
</dbReference>
<evidence type="ECO:0000256" key="3">
    <source>
        <dbReference type="ARBA" id="ARBA00022692"/>
    </source>
</evidence>
<comment type="catalytic activity">
    <reaction evidence="10">
        <text>L-cysteinyl-[protein] + hexadecanoyl-CoA = S-hexadecanoyl-L-cysteinyl-[protein] + CoA</text>
        <dbReference type="Rhea" id="RHEA:36683"/>
        <dbReference type="Rhea" id="RHEA-COMP:10131"/>
        <dbReference type="Rhea" id="RHEA-COMP:11032"/>
        <dbReference type="ChEBI" id="CHEBI:29950"/>
        <dbReference type="ChEBI" id="CHEBI:57287"/>
        <dbReference type="ChEBI" id="CHEBI:57379"/>
        <dbReference type="ChEBI" id="CHEBI:74151"/>
        <dbReference type="EC" id="2.3.1.225"/>
    </reaction>
</comment>
<dbReference type="PROSITE" id="PS50216">
    <property type="entry name" value="DHHC"/>
    <property type="match status" value="1"/>
</dbReference>
<evidence type="ECO:0000256" key="9">
    <source>
        <dbReference type="ARBA" id="ARBA00023315"/>
    </source>
</evidence>
<evidence type="ECO:0000313" key="13">
    <source>
        <dbReference type="Proteomes" id="UP001558652"/>
    </source>
</evidence>
<feature type="transmembrane region" description="Helical" evidence="10">
    <location>
        <begin position="120"/>
        <end position="140"/>
    </location>
</feature>
<feature type="transmembrane region" description="Helical" evidence="10">
    <location>
        <begin position="286"/>
        <end position="309"/>
    </location>
</feature>
<evidence type="ECO:0000256" key="8">
    <source>
        <dbReference type="ARBA" id="ARBA00023288"/>
    </source>
</evidence>
<evidence type="ECO:0000256" key="2">
    <source>
        <dbReference type="ARBA" id="ARBA00022679"/>
    </source>
</evidence>